<accession>A0ABP5K8B3</accession>
<dbReference type="EMBL" id="BAAAMR010000012">
    <property type="protein sequence ID" value="GAA2128677.1"/>
    <property type="molecule type" value="Genomic_DNA"/>
</dbReference>
<name>A0ABP5K8B3_9ACTN</name>
<protein>
    <recommendedName>
        <fullName evidence="4">Transposase</fullName>
    </recommendedName>
</protein>
<evidence type="ECO:0000256" key="1">
    <source>
        <dbReference type="SAM" id="MobiDB-lite"/>
    </source>
</evidence>
<reference evidence="3" key="1">
    <citation type="journal article" date="2019" name="Int. J. Syst. Evol. Microbiol.">
        <title>The Global Catalogue of Microorganisms (GCM) 10K type strain sequencing project: providing services to taxonomists for standard genome sequencing and annotation.</title>
        <authorList>
            <consortium name="The Broad Institute Genomics Platform"/>
            <consortium name="The Broad Institute Genome Sequencing Center for Infectious Disease"/>
            <person name="Wu L."/>
            <person name="Ma J."/>
        </authorList>
    </citation>
    <scope>NUCLEOTIDE SEQUENCE [LARGE SCALE GENOMIC DNA]</scope>
    <source>
        <strain evidence="3">JCM 13850</strain>
    </source>
</reference>
<organism evidence="2 3">
    <name type="scientific">Actinomadura napierensis</name>
    <dbReference type="NCBI Taxonomy" id="267854"/>
    <lineage>
        <taxon>Bacteria</taxon>
        <taxon>Bacillati</taxon>
        <taxon>Actinomycetota</taxon>
        <taxon>Actinomycetes</taxon>
        <taxon>Streptosporangiales</taxon>
        <taxon>Thermomonosporaceae</taxon>
        <taxon>Actinomadura</taxon>
    </lineage>
</organism>
<evidence type="ECO:0000313" key="2">
    <source>
        <dbReference type="EMBL" id="GAA2128677.1"/>
    </source>
</evidence>
<sequence length="186" mass="19726">MMGGCAVATGLHDRTNAFAVLRLLPMTDRDKNTEILVLRHQIGVLERRLAGKRVRLTTADRAFVAALLHRLPSGGAAADAVAGAAGHGAALGPGPDRGSACRPLETQAAGPTAHRPPPIVHSIRLLVLRLVRENPGWGYRRVHGELMTLGVKVAASTVWEILNDAGIDPAPERSATTTRIARPADR</sequence>
<comment type="caution">
    <text evidence="2">The sequence shown here is derived from an EMBL/GenBank/DDBJ whole genome shotgun (WGS) entry which is preliminary data.</text>
</comment>
<dbReference type="Proteomes" id="UP001501020">
    <property type="component" value="Unassembled WGS sequence"/>
</dbReference>
<evidence type="ECO:0000313" key="3">
    <source>
        <dbReference type="Proteomes" id="UP001501020"/>
    </source>
</evidence>
<keyword evidence="3" id="KW-1185">Reference proteome</keyword>
<feature type="region of interest" description="Disordered" evidence="1">
    <location>
        <begin position="167"/>
        <end position="186"/>
    </location>
</feature>
<evidence type="ECO:0008006" key="4">
    <source>
        <dbReference type="Google" id="ProtNLM"/>
    </source>
</evidence>
<proteinExistence type="predicted"/>
<gene>
    <name evidence="2" type="ORF">GCM10009727_19470</name>
</gene>